<dbReference type="GO" id="GO:0005737">
    <property type="term" value="C:cytoplasm"/>
    <property type="evidence" value="ECO:0007669"/>
    <property type="project" value="TreeGrafter"/>
</dbReference>
<protein>
    <submittedName>
        <fullName evidence="3">Ligase</fullName>
    </submittedName>
</protein>
<reference evidence="3 4" key="1">
    <citation type="submission" date="2015-10" db="EMBL/GenBank/DDBJ databases">
        <authorList>
            <person name="Gilbert D.G."/>
        </authorList>
    </citation>
    <scope>NUCLEOTIDE SEQUENCE [LARGE SCALE GENOMIC DNA]</scope>
    <source>
        <strain evidence="4">HZ-22</strain>
    </source>
</reference>
<keyword evidence="1 3" id="KW-0436">Ligase</keyword>
<evidence type="ECO:0000313" key="4">
    <source>
        <dbReference type="Proteomes" id="UP000057981"/>
    </source>
</evidence>
<dbReference type="GO" id="GO:0004077">
    <property type="term" value="F:biotin--[biotin carboxyl-carrier protein] ligase activity"/>
    <property type="evidence" value="ECO:0007669"/>
    <property type="project" value="InterPro"/>
</dbReference>
<dbReference type="PANTHER" id="PTHR12835:SF5">
    <property type="entry name" value="BIOTIN--PROTEIN LIGASE"/>
    <property type="match status" value="1"/>
</dbReference>
<dbReference type="Proteomes" id="UP000057981">
    <property type="component" value="Chromosome"/>
</dbReference>
<evidence type="ECO:0000313" key="3">
    <source>
        <dbReference type="EMBL" id="ALJ06201.1"/>
    </source>
</evidence>
<dbReference type="PROSITE" id="PS51733">
    <property type="entry name" value="BPL_LPL_CATALYTIC"/>
    <property type="match status" value="1"/>
</dbReference>
<dbReference type="CDD" id="cd16442">
    <property type="entry name" value="BPL"/>
    <property type="match status" value="1"/>
</dbReference>
<sequence length="243" mass="27251">MHIIKLNAIDSTNSYLKKLSSETSLRDYTVVITNNQTNGRGQMGAVWDSEGSKNLTFSVFKDVSNFYIDNPFFISIVVSLSILKALQSINIQKLSVKWPNDILSDNKKVCGILIENVIKQNNLQSSIIGVGLNVNQTTFNNLPSASSIKCITGIHYHLDEVLQSIIVHLKNYFSLLQNGHYEDLKQEYETYLFRKNKPSTFKGGDGNIFSGIIKNVSAAGHLQVLLEDDIVKAFDLKEITLLY</sequence>
<dbReference type="OrthoDB" id="9807064at2"/>
<keyword evidence="4" id="KW-1185">Reference proteome</keyword>
<accession>A0A0P0CJ08</accession>
<proteinExistence type="predicted"/>
<dbReference type="PANTHER" id="PTHR12835">
    <property type="entry name" value="BIOTIN PROTEIN LIGASE"/>
    <property type="match status" value="1"/>
</dbReference>
<dbReference type="PATRIC" id="fig|1736674.3.peg.2885"/>
<dbReference type="InterPro" id="IPR045864">
    <property type="entry name" value="aa-tRNA-synth_II/BPL/LPL"/>
</dbReference>
<organism evidence="3 4">
    <name type="scientific">Pseudalgibacter alginicilyticus</name>
    <dbReference type="NCBI Taxonomy" id="1736674"/>
    <lineage>
        <taxon>Bacteria</taxon>
        <taxon>Pseudomonadati</taxon>
        <taxon>Bacteroidota</taxon>
        <taxon>Flavobacteriia</taxon>
        <taxon>Flavobacteriales</taxon>
        <taxon>Flavobacteriaceae</taxon>
        <taxon>Pseudalgibacter</taxon>
    </lineage>
</organism>
<dbReference type="Pfam" id="PF03099">
    <property type="entry name" value="BPL_LplA_LipB"/>
    <property type="match status" value="1"/>
</dbReference>
<dbReference type="RefSeq" id="WP_054729643.1">
    <property type="nucleotide sequence ID" value="NZ_CP012898.1"/>
</dbReference>
<dbReference type="AlphaFoldDB" id="A0A0P0CJ08"/>
<dbReference type="SUPFAM" id="SSF55681">
    <property type="entry name" value="Class II aaRS and biotin synthetases"/>
    <property type="match status" value="1"/>
</dbReference>
<dbReference type="KEGG" id="ahz:APS56_14130"/>
<gene>
    <name evidence="3" type="ORF">APS56_14130</name>
</gene>
<name>A0A0P0CJ08_9FLAO</name>
<dbReference type="EMBL" id="CP012898">
    <property type="protein sequence ID" value="ALJ06201.1"/>
    <property type="molecule type" value="Genomic_DNA"/>
</dbReference>
<feature type="domain" description="BPL/LPL catalytic" evidence="2">
    <location>
        <begin position="1"/>
        <end position="177"/>
    </location>
</feature>
<evidence type="ECO:0000259" key="2">
    <source>
        <dbReference type="PROSITE" id="PS51733"/>
    </source>
</evidence>
<dbReference type="NCBIfam" id="TIGR00121">
    <property type="entry name" value="birA_ligase"/>
    <property type="match status" value="1"/>
</dbReference>
<dbReference type="Gene3D" id="3.30.930.10">
    <property type="entry name" value="Bira Bifunctional Protein, Domain 2"/>
    <property type="match status" value="1"/>
</dbReference>
<evidence type="ECO:0000256" key="1">
    <source>
        <dbReference type="ARBA" id="ARBA00022598"/>
    </source>
</evidence>
<dbReference type="InterPro" id="IPR004408">
    <property type="entry name" value="Biotin_CoA_COase_ligase"/>
</dbReference>
<dbReference type="STRING" id="1736674.APS56_14130"/>
<dbReference type="InterPro" id="IPR004143">
    <property type="entry name" value="BPL_LPL_catalytic"/>
</dbReference>